<feature type="region of interest" description="Disordered" evidence="5">
    <location>
        <begin position="52"/>
        <end position="108"/>
    </location>
</feature>
<accession>A0A2P5I2Q7</accession>
<evidence type="ECO:0000256" key="5">
    <source>
        <dbReference type="SAM" id="MobiDB-lite"/>
    </source>
</evidence>
<evidence type="ECO:0008006" key="9">
    <source>
        <dbReference type="Google" id="ProtNLM"/>
    </source>
</evidence>
<evidence type="ECO:0000256" key="6">
    <source>
        <dbReference type="SAM" id="Phobius"/>
    </source>
</evidence>
<dbReference type="InterPro" id="IPR051694">
    <property type="entry name" value="Immunoregulatory_rcpt-like"/>
</dbReference>
<organism evidence="7 8">
    <name type="scientific">Diaporthe helianthi</name>
    <dbReference type="NCBI Taxonomy" id="158607"/>
    <lineage>
        <taxon>Eukaryota</taxon>
        <taxon>Fungi</taxon>
        <taxon>Dikarya</taxon>
        <taxon>Ascomycota</taxon>
        <taxon>Pezizomycotina</taxon>
        <taxon>Sordariomycetes</taxon>
        <taxon>Sordariomycetidae</taxon>
        <taxon>Diaporthales</taxon>
        <taxon>Diaporthaceae</taxon>
        <taxon>Diaporthe</taxon>
    </lineage>
</organism>
<feature type="compositionally biased region" description="Low complexity" evidence="5">
    <location>
        <begin position="58"/>
        <end position="99"/>
    </location>
</feature>
<evidence type="ECO:0000256" key="1">
    <source>
        <dbReference type="ARBA" id="ARBA00004167"/>
    </source>
</evidence>
<keyword evidence="8" id="KW-1185">Reference proteome</keyword>
<dbReference type="GO" id="GO:0071944">
    <property type="term" value="C:cell periphery"/>
    <property type="evidence" value="ECO:0007669"/>
    <property type="project" value="UniProtKB-ARBA"/>
</dbReference>
<feature type="region of interest" description="Disordered" evidence="5">
    <location>
        <begin position="164"/>
        <end position="294"/>
    </location>
</feature>
<dbReference type="PANTHER" id="PTHR15549:SF6">
    <property type="entry name" value="MID2 DOMAIN-CONTAINING PROTEIN"/>
    <property type="match status" value="1"/>
</dbReference>
<feature type="compositionally biased region" description="Polar residues" evidence="5">
    <location>
        <begin position="251"/>
        <end position="262"/>
    </location>
</feature>
<sequence>MNQCLCSNGGDFVTNAAKCIATEDPDDMESTWEALRLHCSDSNTPLSISKKEWMAEQSSTTTSAKTTSNTATKSTMPTTSAGRTTTATVTTTPAATSSPIQEDSGTGLSGGTRIAVIAGSVVGGVAVLAAVAFIFWRYRKPRNGAAYEEVHAMGAQSPYGRMSKAHAPYGSPDLGAHESYQSTTVSDLGSAPDPRRNWHPSPDGQSIPWSPSAFEAVNQPPPVIHEMSTDDERPVSMSPSAPVEMPAIQVISPTVSPTSRFSGANWDTERSQMPQEPAQMPQELRRYEPYRPAR</sequence>
<evidence type="ECO:0000256" key="3">
    <source>
        <dbReference type="ARBA" id="ARBA00022989"/>
    </source>
</evidence>
<name>A0A2P5I2Q7_DIAHE</name>
<dbReference type="AlphaFoldDB" id="A0A2P5I2Q7"/>
<evidence type="ECO:0000313" key="8">
    <source>
        <dbReference type="Proteomes" id="UP000094444"/>
    </source>
</evidence>
<dbReference type="InParanoid" id="A0A2P5I2Q7"/>
<evidence type="ECO:0000256" key="4">
    <source>
        <dbReference type="ARBA" id="ARBA00023136"/>
    </source>
</evidence>
<proteinExistence type="predicted"/>
<dbReference type="GO" id="GO:0016020">
    <property type="term" value="C:membrane"/>
    <property type="evidence" value="ECO:0007669"/>
    <property type="project" value="UniProtKB-SubCell"/>
</dbReference>
<dbReference type="OrthoDB" id="5311469at2759"/>
<keyword evidence="3 6" id="KW-1133">Transmembrane helix</keyword>
<protein>
    <recommendedName>
        <fullName evidence="9">Extracellular membrane protein CFEM domain-containing protein</fullName>
    </recommendedName>
</protein>
<comment type="caution">
    <text evidence="7">The sequence shown here is derived from an EMBL/GenBank/DDBJ whole genome shotgun (WGS) entry which is preliminary data.</text>
</comment>
<feature type="compositionally biased region" description="Low complexity" evidence="5">
    <location>
        <begin position="272"/>
        <end position="282"/>
    </location>
</feature>
<keyword evidence="4 6" id="KW-0472">Membrane</keyword>
<feature type="compositionally biased region" description="Basic and acidic residues" evidence="5">
    <location>
        <begin position="283"/>
        <end position="294"/>
    </location>
</feature>
<evidence type="ECO:0000313" key="7">
    <source>
        <dbReference type="EMBL" id="POS76779.1"/>
    </source>
</evidence>
<dbReference type="STRING" id="158607.A0A2P5I2Q7"/>
<dbReference type="PANTHER" id="PTHR15549">
    <property type="entry name" value="PAIRED IMMUNOGLOBULIN-LIKE TYPE 2 RECEPTOR"/>
    <property type="match status" value="1"/>
</dbReference>
<gene>
    <name evidence="7" type="ORF">DHEL01_v204827</name>
</gene>
<evidence type="ECO:0000256" key="2">
    <source>
        <dbReference type="ARBA" id="ARBA00022692"/>
    </source>
</evidence>
<keyword evidence="2 6" id="KW-0812">Transmembrane</keyword>
<dbReference type="EMBL" id="MAVT02000333">
    <property type="protein sequence ID" value="POS76779.1"/>
    <property type="molecule type" value="Genomic_DNA"/>
</dbReference>
<dbReference type="Proteomes" id="UP000094444">
    <property type="component" value="Unassembled WGS sequence"/>
</dbReference>
<feature type="transmembrane region" description="Helical" evidence="6">
    <location>
        <begin position="114"/>
        <end position="136"/>
    </location>
</feature>
<reference evidence="7" key="1">
    <citation type="submission" date="2017-09" db="EMBL/GenBank/DDBJ databases">
        <title>Polyketide synthases of a Diaporthe helianthi virulent isolate.</title>
        <authorList>
            <person name="Baroncelli R."/>
        </authorList>
    </citation>
    <scope>NUCLEOTIDE SEQUENCE [LARGE SCALE GENOMIC DNA]</scope>
    <source>
        <strain evidence="7">7/96</strain>
    </source>
</reference>
<comment type="subcellular location">
    <subcellularLocation>
        <location evidence="1">Membrane</location>
        <topology evidence="1">Single-pass membrane protein</topology>
    </subcellularLocation>
</comment>